<gene>
    <name evidence="1" type="ORF">SAMN05216277_1197</name>
</gene>
<evidence type="ECO:0000313" key="2">
    <source>
        <dbReference type="Proteomes" id="UP000183769"/>
    </source>
</evidence>
<accession>A0A1I5VN63</accession>
<proteinExistence type="predicted"/>
<reference evidence="2" key="1">
    <citation type="submission" date="2016-10" db="EMBL/GenBank/DDBJ databases">
        <authorList>
            <person name="Varghese N."/>
            <person name="Submissions S."/>
        </authorList>
    </citation>
    <scope>NUCLEOTIDE SEQUENCE [LARGE SCALE GENOMIC DNA]</scope>
    <source>
        <strain evidence="2">CGMCC 1.10329</strain>
    </source>
</reference>
<evidence type="ECO:0000313" key="1">
    <source>
        <dbReference type="EMBL" id="SFQ09008.1"/>
    </source>
</evidence>
<keyword evidence="2" id="KW-1185">Reference proteome</keyword>
<organism evidence="1 2">
    <name type="scientific">Halolamina pelagica</name>
    <dbReference type="NCBI Taxonomy" id="699431"/>
    <lineage>
        <taxon>Archaea</taxon>
        <taxon>Methanobacteriati</taxon>
        <taxon>Methanobacteriota</taxon>
        <taxon>Stenosarchaea group</taxon>
        <taxon>Halobacteria</taxon>
        <taxon>Halobacteriales</taxon>
        <taxon>Haloferacaceae</taxon>
    </lineage>
</organism>
<sequence>MSTQRTLTDHGAEPRSEFERHWGITREELERRAAARVVTASKPEERQCNECGKRVTELPDGREAGHARGWSRGFEECSQYIGGGAD</sequence>
<dbReference type="Proteomes" id="UP000183769">
    <property type="component" value="Unassembled WGS sequence"/>
</dbReference>
<dbReference type="RefSeq" id="WP_074880364.1">
    <property type="nucleotide sequence ID" value="NZ_FOXI01000019.1"/>
</dbReference>
<dbReference type="AlphaFoldDB" id="A0A1I5VN63"/>
<dbReference type="EMBL" id="FOXI01000019">
    <property type="protein sequence ID" value="SFQ09008.1"/>
    <property type="molecule type" value="Genomic_DNA"/>
</dbReference>
<protein>
    <submittedName>
        <fullName evidence="1">Uncharacterized protein</fullName>
    </submittedName>
</protein>
<name>A0A1I5VN63_9EURY</name>